<gene>
    <name evidence="2" type="ORF">K3181_11835</name>
</gene>
<feature type="transmembrane region" description="Helical" evidence="1">
    <location>
        <begin position="90"/>
        <end position="110"/>
    </location>
</feature>
<keyword evidence="1" id="KW-0812">Transmembrane</keyword>
<keyword evidence="1" id="KW-1133">Transmembrane helix</keyword>
<keyword evidence="1" id="KW-0472">Membrane</keyword>
<organism evidence="2 3">
    <name type="scientific">Qipengyuania mesophila</name>
    <dbReference type="NCBI Taxonomy" id="2867246"/>
    <lineage>
        <taxon>Bacteria</taxon>
        <taxon>Pseudomonadati</taxon>
        <taxon>Pseudomonadota</taxon>
        <taxon>Alphaproteobacteria</taxon>
        <taxon>Sphingomonadales</taxon>
        <taxon>Erythrobacteraceae</taxon>
        <taxon>Qipengyuania</taxon>
    </lineage>
</organism>
<keyword evidence="3" id="KW-1185">Reference proteome</keyword>
<proteinExistence type="predicted"/>
<reference evidence="2 3" key="1">
    <citation type="submission" date="2021-08" db="EMBL/GenBank/DDBJ databases">
        <title>Comparative Genomics Analysis of the Genus Qipengyuania Reveals Extensive Genetic Diversity and Metabolic Versatility, Including the Description of Fifteen Novel Species.</title>
        <authorList>
            <person name="Liu Y."/>
        </authorList>
    </citation>
    <scope>NUCLEOTIDE SEQUENCE [LARGE SCALE GENOMIC DNA]</scope>
    <source>
        <strain evidence="2 3">YG27</strain>
    </source>
</reference>
<comment type="caution">
    <text evidence="2">The sequence shown here is derived from an EMBL/GenBank/DDBJ whole genome shotgun (WGS) entry which is preliminary data.</text>
</comment>
<accession>A0ABS7JWU5</accession>
<feature type="transmembrane region" description="Helical" evidence="1">
    <location>
        <begin position="116"/>
        <end position="142"/>
    </location>
</feature>
<dbReference type="EMBL" id="JAIGNU010000002">
    <property type="protein sequence ID" value="MBX7502133.1"/>
    <property type="molecule type" value="Genomic_DNA"/>
</dbReference>
<feature type="transmembrane region" description="Helical" evidence="1">
    <location>
        <begin position="26"/>
        <end position="47"/>
    </location>
</feature>
<evidence type="ECO:0000256" key="1">
    <source>
        <dbReference type="SAM" id="Phobius"/>
    </source>
</evidence>
<dbReference type="InterPro" id="IPR021279">
    <property type="entry name" value="DUF2721"/>
</dbReference>
<protein>
    <submittedName>
        <fullName evidence="2">DUF2721 domain-containing protein</fullName>
    </submittedName>
</protein>
<dbReference type="RefSeq" id="WP_221603304.1">
    <property type="nucleotide sequence ID" value="NZ_JAIGNU010000002.1"/>
</dbReference>
<evidence type="ECO:0000313" key="3">
    <source>
        <dbReference type="Proteomes" id="UP000782554"/>
    </source>
</evidence>
<dbReference type="Proteomes" id="UP000782554">
    <property type="component" value="Unassembled WGS sequence"/>
</dbReference>
<sequence length="165" mass="18069">MLDILAGTGAIDLIERTSSSMRVQQVVQLSLAPAFLLAGIGAVMNVMTNRLIWVANKIERILEAGEEGDIEAMRAELPALEQRRIYAQRAVMFSTASALAISVVIVLLFFSAFVEAALGTLVAITWVICMGLLVAGLSSFLMETRTAARRNRERMRERRASADQI</sequence>
<evidence type="ECO:0000313" key="2">
    <source>
        <dbReference type="EMBL" id="MBX7502133.1"/>
    </source>
</evidence>
<dbReference type="Pfam" id="PF11026">
    <property type="entry name" value="DUF2721"/>
    <property type="match status" value="1"/>
</dbReference>
<name>A0ABS7JWU5_9SPHN</name>